<evidence type="ECO:0000256" key="2">
    <source>
        <dbReference type="SAM" id="Phobius"/>
    </source>
</evidence>
<organism evidence="4 5">
    <name type="scientific">Duffyella gerundensis</name>
    <dbReference type="NCBI Taxonomy" id="1619313"/>
    <lineage>
        <taxon>Bacteria</taxon>
        <taxon>Pseudomonadati</taxon>
        <taxon>Pseudomonadota</taxon>
        <taxon>Gammaproteobacteria</taxon>
        <taxon>Enterobacterales</taxon>
        <taxon>Erwiniaceae</taxon>
        <taxon>Duffyella</taxon>
    </lineage>
</organism>
<evidence type="ECO:0000259" key="3">
    <source>
        <dbReference type="Pfam" id="PF12528"/>
    </source>
</evidence>
<dbReference type="PROSITE" id="PS00409">
    <property type="entry name" value="PROKAR_NTER_METHYL"/>
    <property type="match status" value="1"/>
</dbReference>
<feature type="domain" description="Prepilin peptidase dependent protein C-like C-terminal" evidence="3">
    <location>
        <begin position="32"/>
        <end position="100"/>
    </location>
</feature>
<dbReference type="Proteomes" id="UP000059419">
    <property type="component" value="Chromosome 1"/>
</dbReference>
<dbReference type="InterPro" id="IPR012902">
    <property type="entry name" value="N_methyl_site"/>
</dbReference>
<evidence type="ECO:0000313" key="5">
    <source>
        <dbReference type="Proteomes" id="UP000059419"/>
    </source>
</evidence>
<keyword evidence="2" id="KW-0472">Membrane</keyword>
<dbReference type="PATRIC" id="fig|1619313.3.peg.2961"/>
<evidence type="ECO:0000313" key="4">
    <source>
        <dbReference type="EMBL" id="CUU25084.1"/>
    </source>
</evidence>
<accession>A0A0U5LRS4</accession>
<proteinExistence type="predicted"/>
<dbReference type="EMBL" id="LN907827">
    <property type="protein sequence ID" value="CUU25084.1"/>
    <property type="molecule type" value="Genomic_DNA"/>
</dbReference>
<feature type="transmembrane region" description="Helical" evidence="2">
    <location>
        <begin position="12"/>
        <end position="32"/>
    </location>
</feature>
<name>A0A0U5LRS4_9GAMM</name>
<protein>
    <submittedName>
        <fullName evidence="4">Putative membrane protein</fullName>
    </submittedName>
</protein>
<evidence type="ECO:0000256" key="1">
    <source>
        <dbReference type="ARBA" id="ARBA00004167"/>
    </source>
</evidence>
<dbReference type="KEGG" id="ege:EM595_2853"/>
<dbReference type="InterPro" id="IPR022204">
    <property type="entry name" value="PpdC-like_C"/>
</dbReference>
<keyword evidence="2" id="KW-1133">Transmembrane helix</keyword>
<comment type="subcellular location">
    <subcellularLocation>
        <location evidence="1">Membrane</location>
        <topology evidence="1">Single-pass membrane protein</topology>
    </subcellularLocation>
</comment>
<dbReference type="NCBIfam" id="TIGR02532">
    <property type="entry name" value="IV_pilin_GFxxxE"/>
    <property type="match status" value="1"/>
</dbReference>
<sequence length="102" mass="11781">MTMRSEQAGFSLIETLVAMLLFAVASLGLLHYQQRLAQGFMAQWQQREAWRLAVLRLEGYEKPGWSSQFRQLAGPDGCRWLIADVRSPLQRQATIRQLRCDK</sequence>
<dbReference type="GO" id="GO:0016020">
    <property type="term" value="C:membrane"/>
    <property type="evidence" value="ECO:0007669"/>
    <property type="project" value="UniProtKB-SubCell"/>
</dbReference>
<dbReference type="STRING" id="1619313.EM595_2853"/>
<keyword evidence="5" id="KW-1185">Reference proteome</keyword>
<dbReference type="Pfam" id="PF07963">
    <property type="entry name" value="N_methyl"/>
    <property type="match status" value="1"/>
</dbReference>
<gene>
    <name evidence="4" type="ORF">EM595_2853</name>
</gene>
<dbReference type="Pfam" id="PF12528">
    <property type="entry name" value="T2SSppdC"/>
    <property type="match status" value="1"/>
</dbReference>
<reference evidence="5" key="1">
    <citation type="submission" date="2015-11" db="EMBL/GenBank/DDBJ databases">
        <authorList>
            <person name="Blom J."/>
        </authorList>
    </citation>
    <scope>NUCLEOTIDE SEQUENCE [LARGE SCALE GENOMIC DNA]</scope>
</reference>
<keyword evidence="2" id="KW-0812">Transmembrane</keyword>
<dbReference type="AlphaFoldDB" id="A0A0U5LRS4"/>